<reference evidence="3" key="3">
    <citation type="submission" date="2015-06" db="UniProtKB">
        <authorList>
            <consortium name="EnsemblMetazoa"/>
        </authorList>
    </citation>
    <scope>IDENTIFICATION</scope>
</reference>
<reference evidence="2 4" key="2">
    <citation type="journal article" date="2013" name="Nature">
        <title>Insights into bilaterian evolution from three spiralian genomes.</title>
        <authorList>
            <person name="Simakov O."/>
            <person name="Marletaz F."/>
            <person name="Cho S.J."/>
            <person name="Edsinger-Gonzales E."/>
            <person name="Havlak P."/>
            <person name="Hellsten U."/>
            <person name="Kuo D.H."/>
            <person name="Larsson T."/>
            <person name="Lv J."/>
            <person name="Arendt D."/>
            <person name="Savage R."/>
            <person name="Osoegawa K."/>
            <person name="de Jong P."/>
            <person name="Grimwood J."/>
            <person name="Chapman J.A."/>
            <person name="Shapiro H."/>
            <person name="Aerts A."/>
            <person name="Otillar R.P."/>
            <person name="Terry A.Y."/>
            <person name="Boore J.L."/>
            <person name="Grigoriev I.V."/>
            <person name="Lindberg D.R."/>
            <person name="Seaver E.C."/>
            <person name="Weisblat D.A."/>
            <person name="Putnam N.H."/>
            <person name="Rokhsar D.S."/>
        </authorList>
    </citation>
    <scope>NUCLEOTIDE SEQUENCE</scope>
    <source>
        <strain evidence="2 4">I ESC-2004</strain>
    </source>
</reference>
<evidence type="ECO:0000313" key="2">
    <source>
        <dbReference type="EMBL" id="ELU09044.1"/>
    </source>
</evidence>
<feature type="chain" id="PRO_5008788275" evidence="1">
    <location>
        <begin position="20"/>
        <end position="141"/>
    </location>
</feature>
<dbReference type="EnsemblMetazoa" id="CapteT203722">
    <property type="protein sequence ID" value="CapteP203722"/>
    <property type="gene ID" value="CapteG203722"/>
</dbReference>
<dbReference type="PROSITE" id="PS51257">
    <property type="entry name" value="PROKAR_LIPOPROTEIN"/>
    <property type="match status" value="1"/>
</dbReference>
<gene>
    <name evidence="2" type="ORF">CAPTEDRAFT_203722</name>
</gene>
<sequence>MTRRLGLLAAFTLVLGCAALPAAVQPLPTKDLLGHMIVYYSPRQYILACTQRLFPESFLVTSEPAAYQRKQKALAMRSEIAVITIVINSTRRVQHSDPLDSAALLSLGSGNMQVSRVRTDKTVIGPCPRMQGVDIIPIFTT</sequence>
<feature type="signal peptide" evidence="1">
    <location>
        <begin position="1"/>
        <end position="19"/>
    </location>
</feature>
<reference evidence="4" key="1">
    <citation type="submission" date="2012-12" db="EMBL/GenBank/DDBJ databases">
        <authorList>
            <person name="Hellsten U."/>
            <person name="Grimwood J."/>
            <person name="Chapman J.A."/>
            <person name="Shapiro H."/>
            <person name="Aerts A."/>
            <person name="Otillar R.P."/>
            <person name="Terry A.Y."/>
            <person name="Boore J.L."/>
            <person name="Simakov O."/>
            <person name="Marletaz F."/>
            <person name="Cho S.-J."/>
            <person name="Edsinger-Gonzales E."/>
            <person name="Havlak P."/>
            <person name="Kuo D.-H."/>
            <person name="Larsson T."/>
            <person name="Lv J."/>
            <person name="Arendt D."/>
            <person name="Savage R."/>
            <person name="Osoegawa K."/>
            <person name="de Jong P."/>
            <person name="Lindberg D.R."/>
            <person name="Seaver E.C."/>
            <person name="Weisblat D.A."/>
            <person name="Putnam N.H."/>
            <person name="Grigoriev I.V."/>
            <person name="Rokhsar D.S."/>
        </authorList>
    </citation>
    <scope>NUCLEOTIDE SEQUENCE</scope>
    <source>
        <strain evidence="4">I ESC-2004</strain>
    </source>
</reference>
<dbReference type="AlphaFoldDB" id="R7URA6"/>
<evidence type="ECO:0000313" key="4">
    <source>
        <dbReference type="Proteomes" id="UP000014760"/>
    </source>
</evidence>
<dbReference type="HOGENOM" id="CLU_1827123_0_0_1"/>
<name>R7URA6_CAPTE</name>
<keyword evidence="4" id="KW-1185">Reference proteome</keyword>
<accession>R7URA6</accession>
<evidence type="ECO:0000313" key="3">
    <source>
        <dbReference type="EnsemblMetazoa" id="CapteP203722"/>
    </source>
</evidence>
<dbReference type="Proteomes" id="UP000014760">
    <property type="component" value="Unassembled WGS sequence"/>
</dbReference>
<dbReference type="EMBL" id="KB298595">
    <property type="protein sequence ID" value="ELU09044.1"/>
    <property type="molecule type" value="Genomic_DNA"/>
</dbReference>
<protein>
    <submittedName>
        <fullName evidence="2 3">Uncharacterized protein</fullName>
    </submittedName>
</protein>
<proteinExistence type="predicted"/>
<evidence type="ECO:0000256" key="1">
    <source>
        <dbReference type="SAM" id="SignalP"/>
    </source>
</evidence>
<keyword evidence="1" id="KW-0732">Signal</keyword>
<dbReference type="EMBL" id="AMQN01006538">
    <property type="status" value="NOT_ANNOTATED_CDS"/>
    <property type="molecule type" value="Genomic_DNA"/>
</dbReference>
<organism evidence="2">
    <name type="scientific">Capitella teleta</name>
    <name type="common">Polychaete worm</name>
    <dbReference type="NCBI Taxonomy" id="283909"/>
    <lineage>
        <taxon>Eukaryota</taxon>
        <taxon>Metazoa</taxon>
        <taxon>Spiralia</taxon>
        <taxon>Lophotrochozoa</taxon>
        <taxon>Annelida</taxon>
        <taxon>Polychaeta</taxon>
        <taxon>Sedentaria</taxon>
        <taxon>Scolecida</taxon>
        <taxon>Capitellidae</taxon>
        <taxon>Capitella</taxon>
    </lineage>
</organism>